<name>A0A1P8WBP2_9PLAN</name>
<evidence type="ECO:0000313" key="2">
    <source>
        <dbReference type="Proteomes" id="UP000187735"/>
    </source>
</evidence>
<keyword evidence="2" id="KW-1185">Reference proteome</keyword>
<accession>A0A1P8WBP2</accession>
<dbReference type="EMBL" id="CP017641">
    <property type="protein sequence ID" value="APZ91478.1"/>
    <property type="molecule type" value="Genomic_DNA"/>
</dbReference>
<sequence length="135" mass="15309">MWTKFLTQTPLPQFVAGGVERAQQVRGRADRKWEAYSVPRLVRSHRPLPNVASLVRPPPQLRWREVQASVIELPLVLNSHPGEVHFAKTSRLFRQGGAVLHLFAAGHVQNFARNEARLQQVNGRIADILRATRPL</sequence>
<dbReference type="AlphaFoldDB" id="A0A1P8WBP2"/>
<protein>
    <submittedName>
        <fullName evidence="1">Uncharacterized protein</fullName>
    </submittedName>
</protein>
<organism evidence="1 2">
    <name type="scientific">Fuerstiella marisgermanici</name>
    <dbReference type="NCBI Taxonomy" id="1891926"/>
    <lineage>
        <taxon>Bacteria</taxon>
        <taxon>Pseudomonadati</taxon>
        <taxon>Planctomycetota</taxon>
        <taxon>Planctomycetia</taxon>
        <taxon>Planctomycetales</taxon>
        <taxon>Planctomycetaceae</taxon>
        <taxon>Fuerstiella</taxon>
    </lineage>
</organism>
<dbReference type="Proteomes" id="UP000187735">
    <property type="component" value="Chromosome"/>
</dbReference>
<proteinExistence type="predicted"/>
<evidence type="ECO:0000313" key="1">
    <source>
        <dbReference type="EMBL" id="APZ91478.1"/>
    </source>
</evidence>
<dbReference type="KEGG" id="fmr:Fuma_01066"/>
<gene>
    <name evidence="1" type="ORF">Fuma_01066</name>
</gene>
<reference evidence="1 2" key="1">
    <citation type="journal article" date="2016" name="Front. Microbiol.">
        <title>Fuerstia marisgermanicae gen. nov., sp. nov., an Unusual Member of the Phylum Planctomycetes from the German Wadden Sea.</title>
        <authorList>
            <person name="Kohn T."/>
            <person name="Heuer A."/>
            <person name="Jogler M."/>
            <person name="Vollmers J."/>
            <person name="Boedeker C."/>
            <person name="Bunk B."/>
            <person name="Rast P."/>
            <person name="Borchert D."/>
            <person name="Glockner I."/>
            <person name="Freese H.M."/>
            <person name="Klenk H.P."/>
            <person name="Overmann J."/>
            <person name="Kaster A.K."/>
            <person name="Rohde M."/>
            <person name="Wiegand S."/>
            <person name="Jogler C."/>
        </authorList>
    </citation>
    <scope>NUCLEOTIDE SEQUENCE [LARGE SCALE GENOMIC DNA]</scope>
    <source>
        <strain evidence="1 2">NH11</strain>
    </source>
</reference>